<dbReference type="Proteomes" id="UP000033101">
    <property type="component" value="Chromosome"/>
</dbReference>
<keyword evidence="3" id="KW-1185">Reference proteome</keyword>
<proteinExistence type="predicted"/>
<evidence type="ECO:0000313" key="3">
    <source>
        <dbReference type="Proteomes" id="UP000033101"/>
    </source>
</evidence>
<sequence>MLDWLKNTKNKIPVADPALRKDSYDVDPLIKGTIVPFLKNVLLQDYDIMTADNKRFAQAIKDISSYLDEIALMEAFREDAPDLLIRTGHSYRRRDYVPGSERLAKLVRLEPSSIQTYEDPWDSNIVAYHQHIDVPDSWTKDSPTVTVDCWFIPEGLPYIQKEFEDEKALEIFNRVAQKHKIQNKQNLRVDSADRIIAMHRVNPGDPAPIDSVILAIWLKRLLLVNSPNLIFRVLSPFIHVVSGKLLEVTDNDGTKRLVPSVPQKPSEAEKENDPEMYNALAADYNAWKAAIKRAIRDIINALRDGSAYASGPDMEIKVVESGRDVSYKLIDILNNLLNNEIGQAFGFPLALISANGSELATSRTILQFFNSVNAGARRDYQAVADQLIRERFEGMTWIVEVESEEDEEPDSDTYSFKDLQAEFLLITPDVKDALEQAEAGLKKAQELETLSRVGASKEDVQALADERGYGMLGLDNYGQTAAAPTQTIPAFNMGRSTSAGRSTAETDPSGSDGDTLSKKLRDAYEAARKAAGDLLGN</sequence>
<protein>
    <recommendedName>
        <fullName evidence="4">Portal protein</fullName>
    </recommendedName>
</protein>
<accession>A0A0E3SAX1</accession>
<name>A0A0E3SAX1_9EURY</name>
<dbReference type="HOGENOM" id="CLU_506817_0_0_2"/>
<evidence type="ECO:0008006" key="4">
    <source>
        <dbReference type="Google" id="ProtNLM"/>
    </source>
</evidence>
<feature type="compositionally biased region" description="Polar residues" evidence="1">
    <location>
        <begin position="494"/>
        <end position="514"/>
    </location>
</feature>
<organism evidence="2 3">
    <name type="scientific">Methanosarcina horonobensis HB-1 = JCM 15518</name>
    <dbReference type="NCBI Taxonomy" id="1434110"/>
    <lineage>
        <taxon>Archaea</taxon>
        <taxon>Methanobacteriati</taxon>
        <taxon>Methanobacteriota</taxon>
        <taxon>Stenosarchaea group</taxon>
        <taxon>Methanomicrobia</taxon>
        <taxon>Methanosarcinales</taxon>
        <taxon>Methanosarcinaceae</taxon>
        <taxon>Methanosarcina</taxon>
    </lineage>
</organism>
<evidence type="ECO:0000256" key="1">
    <source>
        <dbReference type="SAM" id="MobiDB-lite"/>
    </source>
</evidence>
<feature type="region of interest" description="Disordered" evidence="1">
    <location>
        <begin position="491"/>
        <end position="517"/>
    </location>
</feature>
<dbReference type="AlphaFoldDB" id="A0A0E3SAX1"/>
<dbReference type="EMBL" id="CP009516">
    <property type="protein sequence ID" value="AKB77951.1"/>
    <property type="molecule type" value="Genomic_DNA"/>
</dbReference>
<reference evidence="2 3" key="1">
    <citation type="submission" date="2014-07" db="EMBL/GenBank/DDBJ databases">
        <title>Methanogenic archaea and the global carbon cycle.</title>
        <authorList>
            <person name="Henriksen J.R."/>
            <person name="Luke J."/>
            <person name="Reinhart S."/>
            <person name="Benedict M.N."/>
            <person name="Youngblut N.D."/>
            <person name="Metcalf M.E."/>
            <person name="Whitaker R.J."/>
            <person name="Metcalf W.W."/>
        </authorList>
    </citation>
    <scope>NUCLEOTIDE SEQUENCE [LARGE SCALE GENOMIC DNA]</scope>
    <source>
        <strain evidence="2 3">HB-1</strain>
    </source>
</reference>
<dbReference type="PATRIC" id="fig|1434110.4.peg.1827"/>
<gene>
    <name evidence="2" type="ORF">MSHOH_1468</name>
</gene>
<evidence type="ECO:0000313" key="2">
    <source>
        <dbReference type="EMBL" id="AKB77951.1"/>
    </source>
</evidence>
<dbReference type="KEGG" id="mhor:MSHOH_1468"/>